<organism evidence="1 2">
    <name type="scientific">Suillus plorans</name>
    <dbReference type="NCBI Taxonomy" id="116603"/>
    <lineage>
        <taxon>Eukaryota</taxon>
        <taxon>Fungi</taxon>
        <taxon>Dikarya</taxon>
        <taxon>Basidiomycota</taxon>
        <taxon>Agaricomycotina</taxon>
        <taxon>Agaricomycetes</taxon>
        <taxon>Agaricomycetidae</taxon>
        <taxon>Boletales</taxon>
        <taxon>Suillineae</taxon>
        <taxon>Suillaceae</taxon>
        <taxon>Suillus</taxon>
    </lineage>
</organism>
<protein>
    <submittedName>
        <fullName evidence="1">Uncharacterized protein</fullName>
    </submittedName>
</protein>
<name>A0A9P7AJK6_9AGAM</name>
<sequence>MDVQAHIPAALCILHNFIHIHDPSEDLLLLTSVINNNPSHQGYTAADECGPYTQSANACFYRIAMQMWDDYLAFICNNELEDILHILDVDLDEDHLDEDDLYDGCEFVETNAG</sequence>
<reference evidence="1" key="1">
    <citation type="journal article" date="2020" name="New Phytol.">
        <title>Comparative genomics reveals dynamic genome evolution in host specialist ectomycorrhizal fungi.</title>
        <authorList>
            <person name="Lofgren L.A."/>
            <person name="Nguyen N.H."/>
            <person name="Vilgalys R."/>
            <person name="Ruytinx J."/>
            <person name="Liao H.L."/>
            <person name="Branco S."/>
            <person name="Kuo A."/>
            <person name="LaButti K."/>
            <person name="Lipzen A."/>
            <person name="Andreopoulos W."/>
            <person name="Pangilinan J."/>
            <person name="Riley R."/>
            <person name="Hundley H."/>
            <person name="Na H."/>
            <person name="Barry K."/>
            <person name="Grigoriev I.V."/>
            <person name="Stajich J.E."/>
            <person name="Kennedy P.G."/>
        </authorList>
    </citation>
    <scope>NUCLEOTIDE SEQUENCE</scope>
    <source>
        <strain evidence="1">S12</strain>
    </source>
</reference>
<keyword evidence="2" id="KW-1185">Reference proteome</keyword>
<dbReference type="GeneID" id="64600754"/>
<accession>A0A9P7AJK6</accession>
<dbReference type="AlphaFoldDB" id="A0A9P7AJK6"/>
<dbReference type="EMBL" id="JABBWE010000047">
    <property type="protein sequence ID" value="KAG1790762.1"/>
    <property type="molecule type" value="Genomic_DNA"/>
</dbReference>
<dbReference type="RefSeq" id="XP_041157695.1">
    <property type="nucleotide sequence ID" value="XM_041306990.1"/>
</dbReference>
<evidence type="ECO:0000313" key="2">
    <source>
        <dbReference type="Proteomes" id="UP000719766"/>
    </source>
</evidence>
<evidence type="ECO:0000313" key="1">
    <source>
        <dbReference type="EMBL" id="KAG1790762.1"/>
    </source>
</evidence>
<gene>
    <name evidence="1" type="ORF">HD556DRAFT_1445779</name>
</gene>
<proteinExistence type="predicted"/>
<dbReference type="OrthoDB" id="1681765at2759"/>
<dbReference type="Proteomes" id="UP000719766">
    <property type="component" value="Unassembled WGS sequence"/>
</dbReference>
<comment type="caution">
    <text evidence="1">The sequence shown here is derived from an EMBL/GenBank/DDBJ whole genome shotgun (WGS) entry which is preliminary data.</text>
</comment>